<dbReference type="GO" id="GO:0005886">
    <property type="term" value="C:plasma membrane"/>
    <property type="evidence" value="ECO:0007669"/>
    <property type="project" value="UniProtKB-SubCell"/>
</dbReference>
<keyword evidence="11 12" id="KW-0807">Transducer</keyword>
<dbReference type="InterPro" id="IPR050516">
    <property type="entry name" value="Olfactory_GPCR"/>
</dbReference>
<name>A0A8D2AWK4_SCIVU</name>
<dbReference type="Ensembl" id="ENSSVLT00005006501.1">
    <property type="protein sequence ID" value="ENSSVLP00005005852.1"/>
    <property type="gene ID" value="ENSSVLG00005004728.1"/>
</dbReference>
<dbReference type="PRINTS" id="PR00237">
    <property type="entry name" value="GPCRRHODOPSN"/>
</dbReference>
<comment type="function">
    <text evidence="1">Odorant receptor.</text>
</comment>
<keyword evidence="3 13" id="KW-1003">Cell membrane</keyword>
<dbReference type="PANTHER" id="PTHR26452">
    <property type="entry name" value="OLFACTORY RECEPTOR"/>
    <property type="match status" value="1"/>
</dbReference>
<keyword evidence="4 13" id="KW-0716">Sensory transduction</keyword>
<evidence type="ECO:0000313" key="16">
    <source>
        <dbReference type="Proteomes" id="UP000694564"/>
    </source>
</evidence>
<keyword evidence="9 13" id="KW-0472">Membrane</keyword>
<dbReference type="GO" id="GO:0004930">
    <property type="term" value="F:G protein-coupled receptor activity"/>
    <property type="evidence" value="ECO:0007669"/>
    <property type="project" value="UniProtKB-KW"/>
</dbReference>
<accession>A0A8D2AWK4</accession>
<comment type="similarity">
    <text evidence="12">Belongs to the G-protein coupled receptor 1 family.</text>
</comment>
<dbReference type="InterPro" id="IPR000725">
    <property type="entry name" value="Olfact_rcpt"/>
</dbReference>
<feature type="transmembrane region" description="Helical" evidence="13">
    <location>
        <begin position="252"/>
        <end position="272"/>
    </location>
</feature>
<evidence type="ECO:0000256" key="2">
    <source>
        <dbReference type="ARBA" id="ARBA00004651"/>
    </source>
</evidence>
<evidence type="ECO:0000256" key="12">
    <source>
        <dbReference type="RuleBase" id="RU000688"/>
    </source>
</evidence>
<feature type="transmembrane region" description="Helical" evidence="13">
    <location>
        <begin position="284"/>
        <end position="304"/>
    </location>
</feature>
<dbReference type="PROSITE" id="PS50262">
    <property type="entry name" value="G_PROTEIN_RECEP_F1_2"/>
    <property type="match status" value="1"/>
</dbReference>
<feature type="transmembrane region" description="Helical" evidence="13">
    <location>
        <begin position="37"/>
        <end position="60"/>
    </location>
</feature>
<proteinExistence type="inferred from homology"/>
<evidence type="ECO:0000256" key="9">
    <source>
        <dbReference type="ARBA" id="ARBA00023136"/>
    </source>
</evidence>
<protein>
    <recommendedName>
        <fullName evidence="13">Olfactory receptor</fullName>
    </recommendedName>
</protein>
<sequence length="337" mass="37506">MHNHLRNRNKDLGVNLTGSPAGEFLLTGFSDSWMVQLIHALLFSLVYLAALIGNLLIVTVTTVDARLQTPMYFFLRHLSFLDFCFISVTVPKSAVNAFTHNTSISFWGCALQVFFFMDLASTETALLTVMSYDRYVAICRPLHYEAVMTPRACARTMALCWLSGGVSGVMHVAATFSLPFCGSNRVHQFFCDIPQLLSLLDSAAILPEVRVMVFVTSLVLLCFGCIVLSYARILSTVLRIPSAEGRWKTFSTCVPHLVVVTLFLVSGSVAYVKPISSSASISDLLLPVFYTVVPPTLNPVIYSLRNRDMKAALRRQSLHINFHKMREHCCKLRGHGL</sequence>
<evidence type="ECO:0000256" key="8">
    <source>
        <dbReference type="ARBA" id="ARBA00023040"/>
    </source>
</evidence>
<dbReference type="PROSITE" id="PS00237">
    <property type="entry name" value="G_PROTEIN_RECEP_F1_1"/>
    <property type="match status" value="1"/>
</dbReference>
<dbReference type="FunFam" id="1.20.1070.10:FF:000037">
    <property type="entry name" value="Olfactory receptor"/>
    <property type="match status" value="1"/>
</dbReference>
<dbReference type="PRINTS" id="PR00245">
    <property type="entry name" value="OLFACTORYR"/>
</dbReference>
<keyword evidence="5 12" id="KW-0812">Transmembrane</keyword>
<dbReference type="SUPFAM" id="SSF81321">
    <property type="entry name" value="Family A G protein-coupled receptor-like"/>
    <property type="match status" value="1"/>
</dbReference>
<evidence type="ECO:0000256" key="7">
    <source>
        <dbReference type="ARBA" id="ARBA00022989"/>
    </source>
</evidence>
<dbReference type="Gene3D" id="1.20.1070.10">
    <property type="entry name" value="Rhodopsin 7-helix transmembrane proteins"/>
    <property type="match status" value="1"/>
</dbReference>
<evidence type="ECO:0000256" key="10">
    <source>
        <dbReference type="ARBA" id="ARBA00023170"/>
    </source>
</evidence>
<evidence type="ECO:0000256" key="1">
    <source>
        <dbReference type="ARBA" id="ARBA00002936"/>
    </source>
</evidence>
<reference evidence="15" key="2">
    <citation type="submission" date="2025-09" db="UniProtKB">
        <authorList>
            <consortium name="Ensembl"/>
        </authorList>
    </citation>
    <scope>IDENTIFICATION</scope>
</reference>
<evidence type="ECO:0000256" key="5">
    <source>
        <dbReference type="ARBA" id="ARBA00022692"/>
    </source>
</evidence>
<dbReference type="InterPro" id="IPR000276">
    <property type="entry name" value="GPCR_Rhodpsn"/>
</dbReference>
<dbReference type="AlphaFoldDB" id="A0A8D2AWK4"/>
<dbReference type="InterPro" id="IPR017452">
    <property type="entry name" value="GPCR_Rhodpsn_7TM"/>
</dbReference>
<evidence type="ECO:0000256" key="13">
    <source>
        <dbReference type="RuleBase" id="RU363047"/>
    </source>
</evidence>
<keyword evidence="7 13" id="KW-1133">Transmembrane helix</keyword>
<feature type="transmembrane region" description="Helical" evidence="13">
    <location>
        <begin position="211"/>
        <end position="231"/>
    </location>
</feature>
<feature type="transmembrane region" description="Helical" evidence="13">
    <location>
        <begin position="72"/>
        <end position="90"/>
    </location>
</feature>
<feature type="domain" description="G-protein coupled receptors family 1 profile" evidence="14">
    <location>
        <begin position="53"/>
        <end position="302"/>
    </location>
</feature>
<gene>
    <name evidence="15" type="primary">OR14L1</name>
</gene>
<evidence type="ECO:0000256" key="4">
    <source>
        <dbReference type="ARBA" id="ARBA00022606"/>
    </source>
</evidence>
<dbReference type="CDD" id="cd15227">
    <property type="entry name" value="7tmA_OR14-like"/>
    <property type="match status" value="1"/>
</dbReference>
<reference evidence="15" key="1">
    <citation type="submission" date="2025-08" db="UniProtKB">
        <authorList>
            <consortium name="Ensembl"/>
        </authorList>
    </citation>
    <scope>IDENTIFICATION</scope>
</reference>
<evidence type="ECO:0000259" key="14">
    <source>
        <dbReference type="PROSITE" id="PS50262"/>
    </source>
</evidence>
<organism evidence="15 16">
    <name type="scientific">Sciurus vulgaris</name>
    <name type="common">Eurasian red squirrel</name>
    <dbReference type="NCBI Taxonomy" id="55149"/>
    <lineage>
        <taxon>Eukaryota</taxon>
        <taxon>Metazoa</taxon>
        <taxon>Chordata</taxon>
        <taxon>Craniata</taxon>
        <taxon>Vertebrata</taxon>
        <taxon>Euteleostomi</taxon>
        <taxon>Mammalia</taxon>
        <taxon>Eutheria</taxon>
        <taxon>Euarchontoglires</taxon>
        <taxon>Glires</taxon>
        <taxon>Rodentia</taxon>
        <taxon>Sciuromorpha</taxon>
        <taxon>Sciuridae</taxon>
        <taxon>Sciurinae</taxon>
        <taxon>Sciurini</taxon>
        <taxon>Sciurus</taxon>
    </lineage>
</organism>
<evidence type="ECO:0000256" key="3">
    <source>
        <dbReference type="ARBA" id="ARBA00022475"/>
    </source>
</evidence>
<evidence type="ECO:0000256" key="11">
    <source>
        <dbReference type="ARBA" id="ARBA00023224"/>
    </source>
</evidence>
<keyword evidence="16" id="KW-1185">Reference proteome</keyword>
<evidence type="ECO:0000313" key="15">
    <source>
        <dbReference type="Ensembl" id="ENSSVLP00005005852.1"/>
    </source>
</evidence>
<feature type="transmembrane region" description="Helical" evidence="13">
    <location>
        <begin position="158"/>
        <end position="180"/>
    </location>
</feature>
<dbReference type="Proteomes" id="UP000694564">
    <property type="component" value="Chromosome 6"/>
</dbReference>
<dbReference type="OrthoDB" id="9830543at2759"/>
<keyword evidence="8 12" id="KW-0297">G-protein coupled receptor</keyword>
<evidence type="ECO:0000256" key="6">
    <source>
        <dbReference type="ARBA" id="ARBA00022725"/>
    </source>
</evidence>
<keyword evidence="10 12" id="KW-0675">Receptor</keyword>
<dbReference type="GeneTree" id="ENSGT01050000244828"/>
<dbReference type="Pfam" id="PF13853">
    <property type="entry name" value="7tm_4"/>
    <property type="match status" value="1"/>
</dbReference>
<keyword evidence="6 13" id="KW-0552">Olfaction</keyword>
<comment type="subcellular location">
    <subcellularLocation>
        <location evidence="2 13">Cell membrane</location>
        <topology evidence="2 13">Multi-pass membrane protein</topology>
    </subcellularLocation>
</comment>
<dbReference type="GO" id="GO:0004984">
    <property type="term" value="F:olfactory receptor activity"/>
    <property type="evidence" value="ECO:0007669"/>
    <property type="project" value="InterPro"/>
</dbReference>